<dbReference type="InterPro" id="IPR019264">
    <property type="entry name" value="DUF2179"/>
</dbReference>
<feature type="transmembrane region" description="Helical" evidence="6">
    <location>
        <begin position="149"/>
        <end position="170"/>
    </location>
</feature>
<name>A0ABR7IPM3_9CLOT</name>
<keyword evidence="9" id="KW-1185">Reference proteome</keyword>
<evidence type="ECO:0000256" key="1">
    <source>
        <dbReference type="ARBA" id="ARBA00004651"/>
    </source>
</evidence>
<dbReference type="InterPro" id="IPR003740">
    <property type="entry name" value="YitT"/>
</dbReference>
<dbReference type="EMBL" id="JACOQK010000001">
    <property type="protein sequence ID" value="MBC5786807.1"/>
    <property type="molecule type" value="Genomic_DNA"/>
</dbReference>
<evidence type="ECO:0000259" key="7">
    <source>
        <dbReference type="Pfam" id="PF10035"/>
    </source>
</evidence>
<feature type="transmembrane region" description="Helical" evidence="6">
    <location>
        <begin position="12"/>
        <end position="32"/>
    </location>
</feature>
<feature type="transmembrane region" description="Helical" evidence="6">
    <location>
        <begin position="44"/>
        <end position="72"/>
    </location>
</feature>
<organism evidence="8 9">
    <name type="scientific">Clostridium facile</name>
    <dbReference type="NCBI Taxonomy" id="2763035"/>
    <lineage>
        <taxon>Bacteria</taxon>
        <taxon>Bacillati</taxon>
        <taxon>Bacillota</taxon>
        <taxon>Clostridia</taxon>
        <taxon>Eubacteriales</taxon>
        <taxon>Clostridiaceae</taxon>
        <taxon>Clostridium</taxon>
    </lineage>
</organism>
<evidence type="ECO:0000256" key="6">
    <source>
        <dbReference type="SAM" id="Phobius"/>
    </source>
</evidence>
<dbReference type="Pfam" id="PF10035">
    <property type="entry name" value="DUF2179"/>
    <property type="match status" value="1"/>
</dbReference>
<sequence>MQQSKVKALVKDYLMIAIGSAIYALGVSIFIVPSKIALGGVTGIAAILYQLTGFPVGTASLIINIPLIVIGFWKLGHQFIFKTFFSLATFTLYDMVLSQFTYPEFDKMLTALFGAVLIGVGMGLQYSYGGSTGGTDILNRLIQKKVPHVQLGNVVLLTDAVVIAASAIVFREMETILYGIIVAFIHSKLIDYVIYGTDMGKMILIITNHGNAVSKAIMDKLDRGCTVLEGKGAYSGDGRTVLLCAVTRNEFYRLKHIVKDADENAFMIVTDASEVSGYGFQSAEDKLK</sequence>
<dbReference type="RefSeq" id="WP_069988434.1">
    <property type="nucleotide sequence ID" value="NZ_JACOQK010000001.1"/>
</dbReference>
<evidence type="ECO:0000256" key="5">
    <source>
        <dbReference type="ARBA" id="ARBA00023136"/>
    </source>
</evidence>
<dbReference type="InterPro" id="IPR015867">
    <property type="entry name" value="N-reg_PII/ATP_PRibTrfase_C"/>
</dbReference>
<evidence type="ECO:0000256" key="4">
    <source>
        <dbReference type="ARBA" id="ARBA00022989"/>
    </source>
</evidence>
<reference evidence="8 9" key="1">
    <citation type="submission" date="2020-08" db="EMBL/GenBank/DDBJ databases">
        <title>Genome public.</title>
        <authorList>
            <person name="Liu C."/>
            <person name="Sun Q."/>
        </authorList>
    </citation>
    <scope>NUCLEOTIDE SEQUENCE [LARGE SCALE GENOMIC DNA]</scope>
    <source>
        <strain evidence="8 9">NSJ-27</strain>
    </source>
</reference>
<feature type="transmembrane region" description="Helical" evidence="6">
    <location>
        <begin position="176"/>
        <end position="195"/>
    </location>
</feature>
<evidence type="ECO:0000313" key="8">
    <source>
        <dbReference type="EMBL" id="MBC5786807.1"/>
    </source>
</evidence>
<dbReference type="CDD" id="cd16380">
    <property type="entry name" value="YitT_C"/>
    <property type="match status" value="1"/>
</dbReference>
<feature type="domain" description="DUF2179" evidence="7">
    <location>
        <begin position="223"/>
        <end position="277"/>
    </location>
</feature>
<dbReference type="PIRSF" id="PIRSF006483">
    <property type="entry name" value="Membrane_protein_YitT"/>
    <property type="match status" value="1"/>
</dbReference>
<proteinExistence type="predicted"/>
<dbReference type="Pfam" id="PF02588">
    <property type="entry name" value="YitT_membrane"/>
    <property type="match status" value="1"/>
</dbReference>
<comment type="subcellular location">
    <subcellularLocation>
        <location evidence="1">Cell membrane</location>
        <topology evidence="1">Multi-pass membrane protein</topology>
    </subcellularLocation>
</comment>
<feature type="transmembrane region" description="Helical" evidence="6">
    <location>
        <begin position="108"/>
        <end position="128"/>
    </location>
</feature>
<keyword evidence="4 6" id="KW-1133">Transmembrane helix</keyword>
<dbReference type="Proteomes" id="UP000649151">
    <property type="component" value="Unassembled WGS sequence"/>
</dbReference>
<evidence type="ECO:0000256" key="3">
    <source>
        <dbReference type="ARBA" id="ARBA00022692"/>
    </source>
</evidence>
<feature type="transmembrane region" description="Helical" evidence="6">
    <location>
        <begin position="84"/>
        <end position="102"/>
    </location>
</feature>
<keyword evidence="5 6" id="KW-0472">Membrane</keyword>
<evidence type="ECO:0000256" key="2">
    <source>
        <dbReference type="ARBA" id="ARBA00022475"/>
    </source>
</evidence>
<evidence type="ECO:0000313" key="9">
    <source>
        <dbReference type="Proteomes" id="UP000649151"/>
    </source>
</evidence>
<protein>
    <submittedName>
        <fullName evidence="8">YitT family protein</fullName>
    </submittedName>
</protein>
<dbReference type="PANTHER" id="PTHR33545:SF5">
    <property type="entry name" value="UPF0750 MEMBRANE PROTEIN YITT"/>
    <property type="match status" value="1"/>
</dbReference>
<gene>
    <name evidence="8" type="ORF">H8Z77_02070</name>
</gene>
<keyword evidence="2" id="KW-1003">Cell membrane</keyword>
<accession>A0ABR7IPM3</accession>
<dbReference type="Gene3D" id="3.30.70.120">
    <property type="match status" value="1"/>
</dbReference>
<keyword evidence="3 6" id="KW-0812">Transmembrane</keyword>
<dbReference type="InterPro" id="IPR051461">
    <property type="entry name" value="UPF0750_membrane"/>
</dbReference>
<comment type="caution">
    <text evidence="8">The sequence shown here is derived from an EMBL/GenBank/DDBJ whole genome shotgun (WGS) entry which is preliminary data.</text>
</comment>
<dbReference type="PANTHER" id="PTHR33545">
    <property type="entry name" value="UPF0750 MEMBRANE PROTEIN YITT-RELATED"/>
    <property type="match status" value="1"/>
</dbReference>